<evidence type="ECO:0000313" key="4">
    <source>
        <dbReference type="EMBL" id="CAA6818643.1"/>
    </source>
</evidence>
<dbReference type="InterPro" id="IPR050776">
    <property type="entry name" value="Ank_Repeat/CDKN_Inhibitor"/>
</dbReference>
<dbReference type="PROSITE" id="PS50297">
    <property type="entry name" value="ANK_REP_REGION"/>
    <property type="match status" value="1"/>
</dbReference>
<accession>A0A6S6TRL3</accession>
<dbReference type="EMBL" id="CACVAP010000090">
    <property type="protein sequence ID" value="CAA6818643.1"/>
    <property type="molecule type" value="Genomic_DNA"/>
</dbReference>
<dbReference type="SMART" id="SM00248">
    <property type="entry name" value="ANK"/>
    <property type="match status" value="4"/>
</dbReference>
<dbReference type="InterPro" id="IPR002110">
    <property type="entry name" value="Ankyrin_rpt"/>
</dbReference>
<dbReference type="PANTHER" id="PTHR24201">
    <property type="entry name" value="ANK_REP_REGION DOMAIN-CONTAINING PROTEIN"/>
    <property type="match status" value="1"/>
</dbReference>
<protein>
    <submittedName>
        <fullName evidence="4">Uncharacterized protein</fullName>
    </submittedName>
</protein>
<keyword evidence="2 3" id="KW-0040">ANK repeat</keyword>
<dbReference type="AlphaFoldDB" id="A0A6S6TRL3"/>
<dbReference type="PROSITE" id="PS50088">
    <property type="entry name" value="ANK_REPEAT"/>
    <property type="match status" value="1"/>
</dbReference>
<gene>
    <name evidence="4" type="ORF">HELGO_WM7481</name>
</gene>
<evidence type="ECO:0000256" key="3">
    <source>
        <dbReference type="PROSITE-ProRule" id="PRU00023"/>
    </source>
</evidence>
<feature type="repeat" description="ANK" evidence="3">
    <location>
        <begin position="102"/>
        <end position="134"/>
    </location>
</feature>
<dbReference type="InterPro" id="IPR036770">
    <property type="entry name" value="Ankyrin_rpt-contain_sf"/>
</dbReference>
<reference evidence="4" key="1">
    <citation type="submission" date="2020-01" db="EMBL/GenBank/DDBJ databases">
        <authorList>
            <person name="Meier V. D."/>
            <person name="Meier V D."/>
        </authorList>
    </citation>
    <scope>NUCLEOTIDE SEQUENCE</scope>
    <source>
        <strain evidence="4">HLG_WM_MAG_06</strain>
    </source>
</reference>
<evidence type="ECO:0000256" key="2">
    <source>
        <dbReference type="ARBA" id="ARBA00023043"/>
    </source>
</evidence>
<organism evidence="4">
    <name type="scientific">uncultured Sulfurovum sp</name>
    <dbReference type="NCBI Taxonomy" id="269237"/>
    <lineage>
        <taxon>Bacteria</taxon>
        <taxon>Pseudomonadati</taxon>
        <taxon>Campylobacterota</taxon>
        <taxon>Epsilonproteobacteria</taxon>
        <taxon>Campylobacterales</taxon>
        <taxon>Sulfurovaceae</taxon>
        <taxon>Sulfurovum</taxon>
        <taxon>environmental samples</taxon>
    </lineage>
</organism>
<dbReference type="Pfam" id="PF12796">
    <property type="entry name" value="Ank_2"/>
    <property type="match status" value="2"/>
</dbReference>
<evidence type="ECO:0000256" key="1">
    <source>
        <dbReference type="ARBA" id="ARBA00022737"/>
    </source>
</evidence>
<dbReference type="SUPFAM" id="SSF48403">
    <property type="entry name" value="Ankyrin repeat"/>
    <property type="match status" value="1"/>
</dbReference>
<name>A0A6S6TRL3_9BACT</name>
<dbReference type="Gene3D" id="1.25.40.20">
    <property type="entry name" value="Ankyrin repeat-containing domain"/>
    <property type="match status" value="1"/>
</dbReference>
<keyword evidence="1" id="KW-0677">Repeat</keyword>
<proteinExistence type="predicted"/>
<sequence length="164" mass="18440">MSTNVLSCELLLHADDLDTLEQLVFNGADLNYQAENGWCLLFEFASLDLHKELSHFARKNLNIFNSDTKGRTAIFWAIYHSKVESLKVLLQLGCDANEDAISALPALHYAVYKNNTNIVETLLAHGADIHKEDDLGHTALSYAQVYEREEMIKLLELHGAVKPI</sequence>